<feature type="compositionally biased region" description="Low complexity" evidence="1">
    <location>
        <begin position="29"/>
        <end position="39"/>
    </location>
</feature>
<feature type="region of interest" description="Disordered" evidence="1">
    <location>
        <begin position="117"/>
        <end position="157"/>
    </location>
</feature>
<reference evidence="2 3" key="1">
    <citation type="submission" date="2017-06" db="EMBL/GenBank/DDBJ databases">
        <title>A platform for efficient transgenesis in Macrostomum lignano, a flatworm model organism for stem cell research.</title>
        <authorList>
            <person name="Berezikov E."/>
        </authorList>
    </citation>
    <scope>NUCLEOTIDE SEQUENCE [LARGE SCALE GENOMIC DNA]</scope>
    <source>
        <strain evidence="2">DV1</strain>
        <tissue evidence="2">Whole organism</tissue>
    </source>
</reference>
<feature type="region of interest" description="Disordered" evidence="1">
    <location>
        <begin position="1"/>
        <end position="44"/>
    </location>
</feature>
<organism evidence="2 3">
    <name type="scientific">Macrostomum lignano</name>
    <dbReference type="NCBI Taxonomy" id="282301"/>
    <lineage>
        <taxon>Eukaryota</taxon>
        <taxon>Metazoa</taxon>
        <taxon>Spiralia</taxon>
        <taxon>Lophotrochozoa</taxon>
        <taxon>Platyhelminthes</taxon>
        <taxon>Rhabditophora</taxon>
        <taxon>Macrostomorpha</taxon>
        <taxon>Macrostomida</taxon>
        <taxon>Macrostomidae</taxon>
        <taxon>Macrostomum</taxon>
    </lineage>
</organism>
<dbReference type="EMBL" id="NIVC01003807">
    <property type="protein sequence ID" value="PAA49710.1"/>
    <property type="molecule type" value="Genomic_DNA"/>
</dbReference>
<name>A0A267DK80_9PLAT</name>
<protein>
    <submittedName>
        <fullName evidence="2">Uncharacterized protein</fullName>
    </submittedName>
</protein>
<feature type="compositionally biased region" description="Polar residues" evidence="1">
    <location>
        <begin position="139"/>
        <end position="148"/>
    </location>
</feature>
<dbReference type="AlphaFoldDB" id="A0A267DK80"/>
<proteinExistence type="predicted"/>
<keyword evidence="3" id="KW-1185">Reference proteome</keyword>
<comment type="caution">
    <text evidence="2">The sequence shown here is derived from an EMBL/GenBank/DDBJ whole genome shotgun (WGS) entry which is preliminary data.</text>
</comment>
<accession>A0A267DK80</accession>
<gene>
    <name evidence="2" type="ORF">BOX15_Mlig005966g3</name>
</gene>
<evidence type="ECO:0000313" key="3">
    <source>
        <dbReference type="Proteomes" id="UP000215902"/>
    </source>
</evidence>
<evidence type="ECO:0000313" key="2">
    <source>
        <dbReference type="EMBL" id="PAA49710.1"/>
    </source>
</evidence>
<sequence length="157" mass="17667">MPSAARDMPGITLSNNSSNGLNTASRSKQAASQDHQQQQLTNSELYEIRQRQQRDKREEVTWETSSYDRDRGRMVRSLNIVERNRLVERQRQLDKEMEQRMRDIRLAQSAVASLQTASLNGRSRRRAASQQDLAAAGSSDASYRSHSGSCAAALGTR</sequence>
<dbReference type="Proteomes" id="UP000215902">
    <property type="component" value="Unassembled WGS sequence"/>
</dbReference>
<feature type="region of interest" description="Disordered" evidence="1">
    <location>
        <begin position="49"/>
        <end position="68"/>
    </location>
</feature>
<evidence type="ECO:0000256" key="1">
    <source>
        <dbReference type="SAM" id="MobiDB-lite"/>
    </source>
</evidence>